<comment type="subcellular location">
    <subcellularLocation>
        <location evidence="9">Cytoplasm</location>
    </subcellularLocation>
</comment>
<organism evidence="11 12">
    <name type="scientific">Reyranella soli</name>
    <dbReference type="NCBI Taxonomy" id="1230389"/>
    <lineage>
        <taxon>Bacteria</taxon>
        <taxon>Pseudomonadati</taxon>
        <taxon>Pseudomonadota</taxon>
        <taxon>Alphaproteobacteria</taxon>
        <taxon>Hyphomicrobiales</taxon>
        <taxon>Reyranellaceae</taxon>
        <taxon>Reyranella</taxon>
    </lineage>
</organism>
<evidence type="ECO:0000256" key="2">
    <source>
        <dbReference type="ARBA" id="ARBA00005204"/>
    </source>
</evidence>
<sequence length="129" mass="14114">MAKNKKAKKAHKKKRGSSAGDGVDEHVLDRLYLVIDSRKGADPDTSYTARLFSRGRQQIAKKLGEEAVEALIEGIRGDKGKLVGESADMLYHLLTLWAAIGVKPKAVWSELARREGLSGIAEKASRSQK</sequence>
<evidence type="ECO:0000256" key="3">
    <source>
        <dbReference type="ARBA" id="ARBA00009392"/>
    </source>
</evidence>
<comment type="catalytic activity">
    <reaction evidence="1 9">
        <text>1-(5-phospho-beta-D-ribosyl)-ATP + H2O = 1-(5-phospho-beta-D-ribosyl)-5'-AMP + diphosphate + H(+)</text>
        <dbReference type="Rhea" id="RHEA:22828"/>
        <dbReference type="ChEBI" id="CHEBI:15377"/>
        <dbReference type="ChEBI" id="CHEBI:15378"/>
        <dbReference type="ChEBI" id="CHEBI:33019"/>
        <dbReference type="ChEBI" id="CHEBI:59457"/>
        <dbReference type="ChEBI" id="CHEBI:73183"/>
        <dbReference type="EC" id="3.6.1.31"/>
    </reaction>
</comment>
<dbReference type="SUPFAM" id="SSF101386">
    <property type="entry name" value="all-alpha NTP pyrophosphatases"/>
    <property type="match status" value="1"/>
</dbReference>
<keyword evidence="7 9" id="KW-0067">ATP-binding</keyword>
<dbReference type="GO" id="GO:0005524">
    <property type="term" value="F:ATP binding"/>
    <property type="evidence" value="ECO:0007669"/>
    <property type="project" value="UniProtKB-KW"/>
</dbReference>
<comment type="caution">
    <text evidence="11">The sequence shown here is derived from an EMBL/GenBank/DDBJ whole genome shotgun (WGS) entry which is preliminary data.</text>
</comment>
<comment type="similarity">
    <text evidence="3 9">Belongs to the PRA-PH family.</text>
</comment>
<gene>
    <name evidence="9 11" type="primary">hisE</name>
    <name evidence="11" type="ORF">RSO01_49860</name>
</gene>
<dbReference type="EMBL" id="BKAJ01000088">
    <property type="protein sequence ID" value="GEP57820.1"/>
    <property type="molecule type" value="Genomic_DNA"/>
</dbReference>
<evidence type="ECO:0000256" key="10">
    <source>
        <dbReference type="SAM" id="MobiDB-lite"/>
    </source>
</evidence>
<evidence type="ECO:0000256" key="5">
    <source>
        <dbReference type="ARBA" id="ARBA00022741"/>
    </source>
</evidence>
<dbReference type="UniPathway" id="UPA00031">
    <property type="reaction ID" value="UER00007"/>
</dbReference>
<dbReference type="AlphaFoldDB" id="A0A512NFU4"/>
<evidence type="ECO:0000313" key="12">
    <source>
        <dbReference type="Proteomes" id="UP000321058"/>
    </source>
</evidence>
<evidence type="ECO:0000256" key="6">
    <source>
        <dbReference type="ARBA" id="ARBA00022801"/>
    </source>
</evidence>
<keyword evidence="8 9" id="KW-0368">Histidine biosynthesis</keyword>
<dbReference type="PANTHER" id="PTHR42945">
    <property type="entry name" value="HISTIDINE BIOSYNTHESIS BIFUNCTIONAL PROTEIN"/>
    <property type="match status" value="1"/>
</dbReference>
<dbReference type="OrthoDB" id="9814738at2"/>
<feature type="region of interest" description="Disordered" evidence="10">
    <location>
        <begin position="1"/>
        <end position="22"/>
    </location>
</feature>
<proteinExistence type="inferred from homology"/>
<dbReference type="Gene3D" id="1.10.287.1080">
    <property type="entry name" value="MazG-like"/>
    <property type="match status" value="1"/>
</dbReference>
<dbReference type="GO" id="GO:0004636">
    <property type="term" value="F:phosphoribosyl-ATP diphosphatase activity"/>
    <property type="evidence" value="ECO:0007669"/>
    <property type="project" value="UniProtKB-UniRule"/>
</dbReference>
<dbReference type="NCBIfam" id="TIGR03188">
    <property type="entry name" value="histidine_hisI"/>
    <property type="match status" value="1"/>
</dbReference>
<dbReference type="GO" id="GO:0005737">
    <property type="term" value="C:cytoplasm"/>
    <property type="evidence" value="ECO:0007669"/>
    <property type="project" value="UniProtKB-SubCell"/>
</dbReference>
<keyword evidence="4 9" id="KW-0028">Amino-acid biosynthesis</keyword>
<keyword evidence="6 9" id="KW-0378">Hydrolase</keyword>
<dbReference type="Proteomes" id="UP000321058">
    <property type="component" value="Unassembled WGS sequence"/>
</dbReference>
<evidence type="ECO:0000256" key="8">
    <source>
        <dbReference type="ARBA" id="ARBA00023102"/>
    </source>
</evidence>
<dbReference type="InterPro" id="IPR021130">
    <property type="entry name" value="PRib-ATP_PPHydrolase-like"/>
</dbReference>
<evidence type="ECO:0000256" key="9">
    <source>
        <dbReference type="HAMAP-Rule" id="MF_01020"/>
    </source>
</evidence>
<reference evidence="11 12" key="1">
    <citation type="submission" date="2019-07" db="EMBL/GenBank/DDBJ databases">
        <title>Whole genome shotgun sequence of Reyranella soli NBRC 108950.</title>
        <authorList>
            <person name="Hosoyama A."/>
            <person name="Uohara A."/>
            <person name="Ohji S."/>
            <person name="Ichikawa N."/>
        </authorList>
    </citation>
    <scope>NUCLEOTIDE SEQUENCE [LARGE SCALE GENOMIC DNA]</scope>
    <source>
        <strain evidence="11 12">NBRC 108950</strain>
    </source>
</reference>
<dbReference type="InterPro" id="IPR008179">
    <property type="entry name" value="HisE"/>
</dbReference>
<dbReference type="EC" id="3.6.1.31" evidence="9"/>
<dbReference type="CDD" id="cd11534">
    <property type="entry name" value="NTP-PPase_HisIE_like"/>
    <property type="match status" value="1"/>
</dbReference>
<dbReference type="HAMAP" id="MF_01020">
    <property type="entry name" value="HisE"/>
    <property type="match status" value="1"/>
</dbReference>
<keyword evidence="5 9" id="KW-0547">Nucleotide-binding</keyword>
<keyword evidence="9" id="KW-0963">Cytoplasm</keyword>
<dbReference type="NCBIfam" id="NF001613">
    <property type="entry name" value="PRK00400.1-5"/>
    <property type="match status" value="1"/>
</dbReference>
<dbReference type="GO" id="GO:0000105">
    <property type="term" value="P:L-histidine biosynthetic process"/>
    <property type="evidence" value="ECO:0007669"/>
    <property type="project" value="UniProtKB-UniRule"/>
</dbReference>
<accession>A0A512NFU4</accession>
<keyword evidence="12" id="KW-1185">Reference proteome</keyword>
<protein>
    <recommendedName>
        <fullName evidence="9">Phosphoribosyl-ATP pyrophosphatase</fullName>
        <shortName evidence="9">PRA-PH</shortName>
        <ecNumber evidence="9">3.6.1.31</ecNumber>
    </recommendedName>
</protein>
<dbReference type="NCBIfam" id="NF001611">
    <property type="entry name" value="PRK00400.1-3"/>
    <property type="match status" value="1"/>
</dbReference>
<evidence type="ECO:0000256" key="1">
    <source>
        <dbReference type="ARBA" id="ARBA00001460"/>
    </source>
</evidence>
<comment type="pathway">
    <text evidence="2 9">Amino-acid biosynthesis; L-histidine biosynthesis; L-histidine from 5-phospho-alpha-D-ribose 1-diphosphate: step 2/9.</text>
</comment>
<evidence type="ECO:0000313" key="11">
    <source>
        <dbReference type="EMBL" id="GEP57820.1"/>
    </source>
</evidence>
<evidence type="ECO:0000256" key="7">
    <source>
        <dbReference type="ARBA" id="ARBA00022840"/>
    </source>
</evidence>
<dbReference type="PANTHER" id="PTHR42945:SF1">
    <property type="entry name" value="HISTIDINE BIOSYNTHESIS BIFUNCTIONAL PROTEIN HIS7"/>
    <property type="match status" value="1"/>
</dbReference>
<name>A0A512NFU4_9HYPH</name>
<dbReference type="RefSeq" id="WP_147152461.1">
    <property type="nucleotide sequence ID" value="NZ_BKAJ01000088.1"/>
</dbReference>
<feature type="compositionally biased region" description="Basic residues" evidence="10">
    <location>
        <begin position="1"/>
        <end position="16"/>
    </location>
</feature>
<evidence type="ECO:0000256" key="4">
    <source>
        <dbReference type="ARBA" id="ARBA00022605"/>
    </source>
</evidence>
<dbReference type="Pfam" id="PF01503">
    <property type="entry name" value="PRA-PH"/>
    <property type="match status" value="1"/>
</dbReference>